<organism evidence="1 2">
    <name type="scientific">Trichobilharzia regenti</name>
    <name type="common">Nasal bird schistosome</name>
    <dbReference type="NCBI Taxonomy" id="157069"/>
    <lineage>
        <taxon>Eukaryota</taxon>
        <taxon>Metazoa</taxon>
        <taxon>Spiralia</taxon>
        <taxon>Lophotrochozoa</taxon>
        <taxon>Platyhelminthes</taxon>
        <taxon>Trematoda</taxon>
        <taxon>Digenea</taxon>
        <taxon>Strigeidida</taxon>
        <taxon>Schistosomatoidea</taxon>
        <taxon>Schistosomatidae</taxon>
        <taxon>Trichobilharzia</taxon>
    </lineage>
</organism>
<sequence>MSSSRSFEETDVLARNPVGIPNACDESNHSASICNVDECTHQLEVDTNDPVNILSPHVQSLFSDGWEICTDLSSAAYNRKNPLETASVHRQCPCLCHSNVSPNKTASVPNKSGKPAKVYSLGLRHCISCSLRVHRGTLYVDECNLHLRPVQITWPPGFKPKTRLPTDIPSSDAISPQNHRLTTTMQHASSISKCVAANKLSNHCTQLPDMAGRRVSVEYVHALKSIKSINHEIIHSNNQGYGKALEAAKIQSPCDLTDLDLGSLTEHNISQDVRSKFGYLENPISWTLDDEAACFNTEAIASLSDDNHECESCEFSNSDTDD</sequence>
<keyword evidence="1" id="KW-1185">Reference proteome</keyword>
<accession>A0AA85JMJ6</accession>
<evidence type="ECO:0000313" key="2">
    <source>
        <dbReference type="WBParaSite" id="TREG1_24710.1"/>
    </source>
</evidence>
<name>A0AA85JMJ6_TRIRE</name>
<reference evidence="1" key="1">
    <citation type="submission" date="2022-06" db="EMBL/GenBank/DDBJ databases">
        <authorList>
            <person name="Berger JAMES D."/>
            <person name="Berger JAMES D."/>
        </authorList>
    </citation>
    <scope>NUCLEOTIDE SEQUENCE [LARGE SCALE GENOMIC DNA]</scope>
</reference>
<dbReference type="AlphaFoldDB" id="A0AA85JMJ6"/>
<dbReference type="Proteomes" id="UP000050795">
    <property type="component" value="Unassembled WGS sequence"/>
</dbReference>
<protein>
    <submittedName>
        <fullName evidence="2">Uncharacterized protein</fullName>
    </submittedName>
</protein>
<proteinExistence type="predicted"/>
<reference evidence="2" key="2">
    <citation type="submission" date="2023-11" db="UniProtKB">
        <authorList>
            <consortium name="WormBaseParasite"/>
        </authorList>
    </citation>
    <scope>IDENTIFICATION</scope>
</reference>
<evidence type="ECO:0000313" key="1">
    <source>
        <dbReference type="Proteomes" id="UP000050795"/>
    </source>
</evidence>
<dbReference type="WBParaSite" id="TREG1_24710.1">
    <property type="protein sequence ID" value="TREG1_24710.1"/>
    <property type="gene ID" value="TREG1_24710"/>
</dbReference>